<keyword evidence="3" id="KW-1185">Reference proteome</keyword>
<feature type="chain" id="PRO_5024307356" evidence="1">
    <location>
        <begin position="26"/>
        <end position="120"/>
    </location>
</feature>
<organism evidence="2 3">
    <name type="scientific">Cupriavidus cauae</name>
    <dbReference type="NCBI Taxonomy" id="2608999"/>
    <lineage>
        <taxon>Bacteria</taxon>
        <taxon>Pseudomonadati</taxon>
        <taxon>Pseudomonadota</taxon>
        <taxon>Betaproteobacteria</taxon>
        <taxon>Burkholderiales</taxon>
        <taxon>Burkholderiaceae</taxon>
        <taxon>Cupriavidus</taxon>
    </lineage>
</organism>
<name>A0A5M8AH11_9BURK</name>
<dbReference type="Pfam" id="PF19649">
    <property type="entry name" value="DUF6152"/>
    <property type="match status" value="1"/>
</dbReference>
<dbReference type="EMBL" id="VWRN01000035">
    <property type="protein sequence ID" value="KAA6123157.1"/>
    <property type="molecule type" value="Genomic_DNA"/>
</dbReference>
<gene>
    <name evidence="2" type="ORF">F1599_13870</name>
</gene>
<protein>
    <submittedName>
        <fullName evidence="2">Uncharacterized protein</fullName>
    </submittedName>
</protein>
<accession>A0A5M8AH11</accession>
<sequence>MRAAPLAALSCAAALAALLAGPAAAHHGWSSYDDSKPITLTGKLTEVKYENPHAMVRIDANGKRWLAVLAPISRMQARGATADKVAVGREVTIVGYPSKEHGDEMRAERIVLDGQTVELR</sequence>
<reference evidence="2 3" key="1">
    <citation type="submission" date="2019-09" db="EMBL/GenBank/DDBJ databases">
        <title>Isolation of a novel species in the genus Cupriavidus from patients with sepsis using whole genome sequencing.</title>
        <authorList>
            <person name="Kweon O.J."/>
            <person name="Lee M.-K."/>
        </authorList>
    </citation>
    <scope>NUCLEOTIDE SEQUENCE [LARGE SCALE GENOMIC DNA]</scope>
    <source>
        <strain evidence="2 3">MKL-01</strain>
    </source>
</reference>
<evidence type="ECO:0000256" key="1">
    <source>
        <dbReference type="SAM" id="SignalP"/>
    </source>
</evidence>
<comment type="caution">
    <text evidence="2">The sequence shown here is derived from an EMBL/GenBank/DDBJ whole genome shotgun (WGS) entry which is preliminary data.</text>
</comment>
<evidence type="ECO:0000313" key="2">
    <source>
        <dbReference type="EMBL" id="KAA6123157.1"/>
    </source>
</evidence>
<keyword evidence="1" id="KW-0732">Signal</keyword>
<dbReference type="AlphaFoldDB" id="A0A5M8AH11"/>
<dbReference type="Proteomes" id="UP000324324">
    <property type="component" value="Unassembled WGS sequence"/>
</dbReference>
<proteinExistence type="predicted"/>
<dbReference type="InterPro" id="IPR046150">
    <property type="entry name" value="DUF6152"/>
</dbReference>
<evidence type="ECO:0000313" key="3">
    <source>
        <dbReference type="Proteomes" id="UP000324324"/>
    </source>
</evidence>
<feature type="signal peptide" evidence="1">
    <location>
        <begin position="1"/>
        <end position="25"/>
    </location>
</feature>